<dbReference type="Pfam" id="PF02770">
    <property type="entry name" value="Acyl-CoA_dh_M"/>
    <property type="match status" value="1"/>
</dbReference>
<dbReference type="OrthoDB" id="10251155at2759"/>
<dbReference type="Gene3D" id="1.20.140.10">
    <property type="entry name" value="Butyryl-CoA Dehydrogenase, subunit A, domain 3"/>
    <property type="match status" value="1"/>
</dbReference>
<dbReference type="InterPro" id="IPR052904">
    <property type="entry name" value="Acyl-CoA_dehydrogenase-like"/>
</dbReference>
<accession>A0A1L7X1I6</accession>
<comment type="similarity">
    <text evidence="1 4">Belongs to the acyl-CoA dehydrogenase family.</text>
</comment>
<dbReference type="Gene3D" id="2.40.110.20">
    <property type="match status" value="1"/>
</dbReference>
<feature type="domain" description="Adaptive response protein AidB N-terminal" evidence="7">
    <location>
        <begin position="39"/>
        <end position="178"/>
    </location>
</feature>
<dbReference type="EMBL" id="FJOG01000012">
    <property type="protein sequence ID" value="CZR58870.1"/>
    <property type="molecule type" value="Genomic_DNA"/>
</dbReference>
<dbReference type="PANTHER" id="PTHR42707">
    <property type="entry name" value="ACYL-COA DEHYDROGENASE"/>
    <property type="match status" value="1"/>
</dbReference>
<dbReference type="InterPro" id="IPR041504">
    <property type="entry name" value="AidB_N"/>
</dbReference>
<evidence type="ECO:0000256" key="3">
    <source>
        <dbReference type="ARBA" id="ARBA00022827"/>
    </source>
</evidence>
<dbReference type="GO" id="GO:0003995">
    <property type="term" value="F:acyl-CoA dehydrogenase activity"/>
    <property type="evidence" value="ECO:0007669"/>
    <property type="project" value="TreeGrafter"/>
</dbReference>
<evidence type="ECO:0000259" key="6">
    <source>
        <dbReference type="Pfam" id="PF02770"/>
    </source>
</evidence>
<comment type="cofactor">
    <cofactor evidence="4">
        <name>FAD</name>
        <dbReference type="ChEBI" id="CHEBI:57692"/>
    </cofactor>
</comment>
<keyword evidence="2 4" id="KW-0285">Flavoprotein</keyword>
<keyword evidence="9" id="KW-1185">Reference proteome</keyword>
<gene>
    <name evidence="8" type="ORF">PAC_08762</name>
</gene>
<reference evidence="8 9" key="1">
    <citation type="submission" date="2016-03" db="EMBL/GenBank/DDBJ databases">
        <authorList>
            <person name="Ploux O."/>
        </authorList>
    </citation>
    <scope>NUCLEOTIDE SEQUENCE [LARGE SCALE GENOMIC DNA]</scope>
    <source>
        <strain evidence="8 9">UAMH 11012</strain>
    </source>
</reference>
<evidence type="ECO:0000259" key="7">
    <source>
        <dbReference type="Pfam" id="PF18158"/>
    </source>
</evidence>
<dbReference type="Pfam" id="PF18158">
    <property type="entry name" value="AidB_N"/>
    <property type="match status" value="1"/>
</dbReference>
<evidence type="ECO:0000256" key="1">
    <source>
        <dbReference type="ARBA" id="ARBA00009347"/>
    </source>
</evidence>
<keyword evidence="3 4" id="KW-0274">FAD</keyword>
<evidence type="ECO:0000259" key="5">
    <source>
        <dbReference type="Pfam" id="PF00441"/>
    </source>
</evidence>
<evidence type="ECO:0000313" key="9">
    <source>
        <dbReference type="Proteomes" id="UP000184330"/>
    </source>
</evidence>
<dbReference type="InterPro" id="IPR009075">
    <property type="entry name" value="AcylCo_DH/oxidase_C"/>
</dbReference>
<dbReference type="InterPro" id="IPR036250">
    <property type="entry name" value="AcylCo_DH-like_C"/>
</dbReference>
<keyword evidence="4" id="KW-0560">Oxidoreductase</keyword>
<dbReference type="Proteomes" id="UP000184330">
    <property type="component" value="Unassembled WGS sequence"/>
</dbReference>
<dbReference type="STRING" id="576137.A0A1L7X1I6"/>
<sequence length="634" mass="68648">MASTTRKASSADDGFFQAIPVLENQFHDDVSFQRTLKLFLPKGVSDVITLDLSSFGEKVLSKQILDWVTDAERNAPYLKGSGRDAFGRRTSELVVGVGWRELQDFGIGQGIVAAGYEGKHGEYTRVAQFLKAQLWNGSCANVTCPSAMTDGAAKLLASHLSAKDLDPTTRAVLQDAYDRITSRKAGFAWTSGQWMTERSGGSDVSGTETVATYSPGIAGLSASGQPLGPWSIDGFKWFSSATDSSMTILLAQTSKGLSAFFAPMHRQVDGSSDKTELNGVHIQRLKNKFGTKSLPTAELELRGMRGYLIGEEGHGIQEISTILNITRLYSAVSTVGYVGRGLAIAKAFARVREVGAGRGKRVKLYNAQLHMSTLAKLTTEYHAMMLFTFFVAWLIGLSEHGHTAEQVPSARESLRPDAADIPHLLRLLTPILKGSVCKRSSHVLQECMEALGGVGYLDNAENEAINIARLYRDCVVNSIWEGTTDVLATDTLRVLKGRSGGAALKALNQWLMKATSSGKVGDLSVGHAKESLIQRWRTLIATITATSSEELLPSARDLLFQIADVIMGVLIFVDARSDSSPSSREVFLRFLEDKSIANKIASDVAISSQKNLELNQEIVFGGNPISLSATQSKL</sequence>
<dbReference type="AlphaFoldDB" id="A0A1L7X1I6"/>
<evidence type="ECO:0000256" key="4">
    <source>
        <dbReference type="RuleBase" id="RU362125"/>
    </source>
</evidence>
<evidence type="ECO:0000313" key="8">
    <source>
        <dbReference type="EMBL" id="CZR58870.1"/>
    </source>
</evidence>
<organism evidence="8 9">
    <name type="scientific">Phialocephala subalpina</name>
    <dbReference type="NCBI Taxonomy" id="576137"/>
    <lineage>
        <taxon>Eukaryota</taxon>
        <taxon>Fungi</taxon>
        <taxon>Dikarya</taxon>
        <taxon>Ascomycota</taxon>
        <taxon>Pezizomycotina</taxon>
        <taxon>Leotiomycetes</taxon>
        <taxon>Helotiales</taxon>
        <taxon>Mollisiaceae</taxon>
        <taxon>Phialocephala</taxon>
        <taxon>Phialocephala fortinii species complex</taxon>
    </lineage>
</organism>
<evidence type="ECO:0000256" key="2">
    <source>
        <dbReference type="ARBA" id="ARBA00022630"/>
    </source>
</evidence>
<dbReference type="SUPFAM" id="SSF47203">
    <property type="entry name" value="Acyl-CoA dehydrogenase C-terminal domain-like"/>
    <property type="match status" value="1"/>
</dbReference>
<dbReference type="PANTHER" id="PTHR42707:SF2">
    <property type="entry name" value="ACD11 DEHYDROGENASE"/>
    <property type="match status" value="1"/>
</dbReference>
<name>A0A1L7X1I6_9HELO</name>
<feature type="domain" description="Acyl-CoA dehydrogenase/oxidase C-terminal" evidence="5">
    <location>
        <begin position="313"/>
        <end position="491"/>
    </location>
</feature>
<dbReference type="InterPro" id="IPR009100">
    <property type="entry name" value="AcylCoA_DH/oxidase_NM_dom_sf"/>
</dbReference>
<proteinExistence type="inferred from homology"/>
<dbReference type="SUPFAM" id="SSF56645">
    <property type="entry name" value="Acyl-CoA dehydrogenase NM domain-like"/>
    <property type="match status" value="1"/>
</dbReference>
<dbReference type="Pfam" id="PF00441">
    <property type="entry name" value="Acyl-CoA_dh_1"/>
    <property type="match status" value="1"/>
</dbReference>
<feature type="domain" description="Acyl-CoA oxidase/dehydrogenase middle" evidence="6">
    <location>
        <begin position="193"/>
        <end position="302"/>
    </location>
</feature>
<protein>
    <submittedName>
        <fullName evidence="8">Related to acyl-CoA dehydrogenase</fullName>
    </submittedName>
</protein>
<dbReference type="InterPro" id="IPR006091">
    <property type="entry name" value="Acyl-CoA_Oxase/DH_mid-dom"/>
</dbReference>